<sequence>MKSIKGITVGLIALLTADVVVAGRCKPGSISSISTETKSSASTESLVPTTVDVSVTTESSLSTSAASLETSSETQTSLLSTTATSSSIETSSASSIISSIFTSTELLSTTEITTADQTTETVSTTTTTEAAVLPTIANPGFDDNNNGSPWVITGQVSSGAVFWKRSGPNIISDQNRLIRPGQSIAQQIDGLRTSLSYRIRFFWVKFDTPSATAGCQLSATFGGQDLGTVALLPPRTPNSVFEEYVSVVHQPSNPSEELRIRMDCISAGQTNRFYVDDVSIEFV</sequence>
<accession>A0A420SZB7</accession>
<comment type="caution">
    <text evidence="2">The sequence shown here is derived from an EMBL/GenBank/DDBJ whole genome shotgun (WGS) entry which is preliminary data.</text>
</comment>
<evidence type="ECO:0000256" key="1">
    <source>
        <dbReference type="SAM" id="SignalP"/>
    </source>
</evidence>
<reference evidence="2 3" key="1">
    <citation type="journal article" date="2018" name="Sci. Rep.">
        <title>Characterisation of pathogen-specific regions and novel effector candidates in Fusarium oxysporum f. sp. cepae.</title>
        <authorList>
            <person name="Armitage A.D."/>
            <person name="Taylor A."/>
            <person name="Sobczyk M.K."/>
            <person name="Baxter L."/>
            <person name="Greenfield B.P."/>
            <person name="Bates H.J."/>
            <person name="Wilson F."/>
            <person name="Jackson A.C."/>
            <person name="Ott S."/>
            <person name="Harrison R.J."/>
            <person name="Clarkson J.P."/>
        </authorList>
    </citation>
    <scope>NUCLEOTIDE SEQUENCE [LARGE SCALE GENOMIC DNA]</scope>
    <source>
        <strain evidence="2 3">Fp_A8</strain>
    </source>
</reference>
<dbReference type="AlphaFoldDB" id="A0A420SZB7"/>
<feature type="chain" id="PRO_5019366021" description="CBM-cenC domain-containing protein" evidence="1">
    <location>
        <begin position="23"/>
        <end position="283"/>
    </location>
</feature>
<name>A0A420SZB7_GIBIN</name>
<organism evidence="2 3">
    <name type="scientific">Gibberella intermedia</name>
    <name type="common">Bulb rot disease fungus</name>
    <name type="synonym">Fusarium proliferatum</name>
    <dbReference type="NCBI Taxonomy" id="948311"/>
    <lineage>
        <taxon>Eukaryota</taxon>
        <taxon>Fungi</taxon>
        <taxon>Dikarya</taxon>
        <taxon>Ascomycota</taxon>
        <taxon>Pezizomycotina</taxon>
        <taxon>Sordariomycetes</taxon>
        <taxon>Hypocreomycetidae</taxon>
        <taxon>Hypocreales</taxon>
        <taxon>Nectriaceae</taxon>
        <taxon>Fusarium</taxon>
        <taxon>Fusarium fujikuroi species complex</taxon>
    </lineage>
</organism>
<proteinExistence type="predicted"/>
<protein>
    <recommendedName>
        <fullName evidence="4">CBM-cenC domain-containing protein</fullName>
    </recommendedName>
</protein>
<feature type="signal peptide" evidence="1">
    <location>
        <begin position="1"/>
        <end position="22"/>
    </location>
</feature>
<gene>
    <name evidence="2" type="ORF">BFJ72_g9357</name>
</gene>
<keyword evidence="1" id="KW-0732">Signal</keyword>
<evidence type="ECO:0008006" key="4">
    <source>
        <dbReference type="Google" id="ProtNLM"/>
    </source>
</evidence>
<evidence type="ECO:0000313" key="2">
    <source>
        <dbReference type="EMBL" id="RKL34625.1"/>
    </source>
</evidence>
<evidence type="ECO:0000313" key="3">
    <source>
        <dbReference type="Proteomes" id="UP000283569"/>
    </source>
</evidence>
<dbReference type="Proteomes" id="UP000283569">
    <property type="component" value="Unassembled WGS sequence"/>
</dbReference>
<dbReference type="EMBL" id="MRDB01000035">
    <property type="protein sequence ID" value="RKL34625.1"/>
    <property type="molecule type" value="Genomic_DNA"/>
</dbReference>